<dbReference type="PANTHER" id="PTHR21089:SF1">
    <property type="entry name" value="BIFUNCTIONAL 3-DEHYDROQUINATE DEHYDRATASE_SHIKIMATE DEHYDROGENASE, CHLOROPLASTIC"/>
    <property type="match status" value="1"/>
</dbReference>
<feature type="binding site" evidence="8">
    <location>
        <begin position="22"/>
        <end position="24"/>
    </location>
    <ligand>
        <name>shikimate</name>
        <dbReference type="ChEBI" id="CHEBI:36208"/>
    </ligand>
</feature>
<comment type="subunit">
    <text evidence="8">Homodimer.</text>
</comment>
<dbReference type="Pfam" id="PF01488">
    <property type="entry name" value="Shikimate_DH"/>
    <property type="match status" value="1"/>
</dbReference>
<dbReference type="NCBIfam" id="TIGR00507">
    <property type="entry name" value="aroE"/>
    <property type="match status" value="1"/>
</dbReference>
<name>A0ABR7HT11_9FIRM</name>
<comment type="caution">
    <text evidence="11">The sequence shown here is derived from an EMBL/GenBank/DDBJ whole genome shotgun (WGS) entry which is preliminary data.</text>
</comment>
<dbReference type="EC" id="1.1.1.25" evidence="2 8"/>
<feature type="binding site" evidence="8">
    <location>
        <position position="69"/>
    </location>
    <ligand>
        <name>shikimate</name>
        <dbReference type="ChEBI" id="CHEBI:36208"/>
    </ligand>
</feature>
<evidence type="ECO:0000256" key="3">
    <source>
        <dbReference type="ARBA" id="ARBA00022605"/>
    </source>
</evidence>
<feature type="binding site" evidence="8">
    <location>
        <position position="85"/>
    </location>
    <ligand>
        <name>NADP(+)</name>
        <dbReference type="ChEBI" id="CHEBI:58349"/>
    </ligand>
</feature>
<dbReference type="InterPro" id="IPR036291">
    <property type="entry name" value="NAD(P)-bd_dom_sf"/>
</dbReference>
<dbReference type="InterPro" id="IPR046346">
    <property type="entry name" value="Aminoacid_DH-like_N_sf"/>
</dbReference>
<gene>
    <name evidence="8 11" type="primary">aroE</name>
    <name evidence="11" type="ORF">H8S34_07375</name>
</gene>
<evidence type="ECO:0000256" key="7">
    <source>
        <dbReference type="ARBA" id="ARBA00049442"/>
    </source>
</evidence>
<dbReference type="SUPFAM" id="SSF53223">
    <property type="entry name" value="Aminoacid dehydrogenase-like, N-terminal domain"/>
    <property type="match status" value="1"/>
</dbReference>
<comment type="pathway">
    <text evidence="1 8">Metabolic intermediate biosynthesis; chorismate biosynthesis; chorismate from D-erythrose 4-phosphate and phosphoenolpyruvate: step 4/7.</text>
</comment>
<feature type="binding site" evidence="8">
    <location>
        <begin position="158"/>
        <end position="163"/>
    </location>
    <ligand>
        <name>NADP(+)</name>
        <dbReference type="ChEBI" id="CHEBI:58349"/>
    </ligand>
</feature>
<evidence type="ECO:0000256" key="4">
    <source>
        <dbReference type="ARBA" id="ARBA00022857"/>
    </source>
</evidence>
<evidence type="ECO:0000256" key="6">
    <source>
        <dbReference type="ARBA" id="ARBA00023141"/>
    </source>
</evidence>
<evidence type="ECO:0000313" key="12">
    <source>
        <dbReference type="Proteomes" id="UP000660021"/>
    </source>
</evidence>
<sequence>MEVTLHNTTQKLCVIGDPVLHSKSPLIQNTMLRALGLDYIYLCQPVPRGRAGEWLKCAAFAGYAGFNATMPHKEELLPLMDELDEDARMYGAVNTVCIRDGKYYGFNTDGKGFLASLCHAGVNTAGQRVLVLGAGGAAKAVAPKLCQEGAARAVYVANRTAEKAQALCAPWGERMIPADFRPETLAELAAQCSLVVNCTNLGMEGTAGQFADFSFLDALPAGAAVCDLIYAPAETELLRQARMRGFTALNGLGMLIWQAVFALEHFTRTPIDGAAMLPLVEEALKAQSR</sequence>
<dbReference type="HAMAP" id="MF_00222">
    <property type="entry name" value="Shikimate_DH_AroE"/>
    <property type="match status" value="1"/>
</dbReference>
<feature type="binding site" evidence="8">
    <location>
        <position position="230"/>
    </location>
    <ligand>
        <name>shikimate</name>
        <dbReference type="ChEBI" id="CHEBI:36208"/>
    </ligand>
</feature>
<dbReference type="InterPro" id="IPR022893">
    <property type="entry name" value="Shikimate_DH_fam"/>
</dbReference>
<reference evidence="11 12" key="1">
    <citation type="submission" date="2020-08" db="EMBL/GenBank/DDBJ databases">
        <title>Genome public.</title>
        <authorList>
            <person name="Liu C."/>
            <person name="Sun Q."/>
        </authorList>
    </citation>
    <scope>NUCLEOTIDE SEQUENCE [LARGE SCALE GENOMIC DNA]</scope>
    <source>
        <strain evidence="11 12">New-38</strain>
    </source>
</reference>
<dbReference type="GO" id="GO:0004764">
    <property type="term" value="F:shikimate 3-dehydrogenase (NADP+) activity"/>
    <property type="evidence" value="ECO:0007669"/>
    <property type="project" value="UniProtKB-EC"/>
</dbReference>
<dbReference type="InterPro" id="IPR013708">
    <property type="entry name" value="Shikimate_DH-bd_N"/>
</dbReference>
<feature type="binding site" evidence="8">
    <location>
        <position position="258"/>
    </location>
    <ligand>
        <name>shikimate</name>
        <dbReference type="ChEBI" id="CHEBI:36208"/>
    </ligand>
</feature>
<protein>
    <recommendedName>
        <fullName evidence="2 8">Shikimate dehydrogenase (NADP(+))</fullName>
        <shortName evidence="8">SDH</shortName>
        <ecNumber evidence="2 8">1.1.1.25</ecNumber>
    </recommendedName>
</protein>
<feature type="active site" description="Proton acceptor" evidence="8">
    <location>
        <position position="73"/>
    </location>
</feature>
<feature type="binding site" evidence="8">
    <location>
        <position position="94"/>
    </location>
    <ligand>
        <name>shikimate</name>
        <dbReference type="ChEBI" id="CHEBI:36208"/>
    </ligand>
</feature>
<evidence type="ECO:0000256" key="2">
    <source>
        <dbReference type="ARBA" id="ARBA00012962"/>
    </source>
</evidence>
<evidence type="ECO:0000259" key="10">
    <source>
        <dbReference type="Pfam" id="PF08501"/>
    </source>
</evidence>
<evidence type="ECO:0000256" key="1">
    <source>
        <dbReference type="ARBA" id="ARBA00004871"/>
    </source>
</evidence>
<evidence type="ECO:0000256" key="8">
    <source>
        <dbReference type="HAMAP-Rule" id="MF_00222"/>
    </source>
</evidence>
<feature type="binding site" evidence="8">
    <location>
        <begin position="133"/>
        <end position="137"/>
    </location>
    <ligand>
        <name>NADP(+)</name>
        <dbReference type="ChEBI" id="CHEBI:58349"/>
    </ligand>
</feature>
<keyword evidence="5 8" id="KW-0560">Oxidoreductase</keyword>
<dbReference type="RefSeq" id="WP_186963507.1">
    <property type="nucleotide sequence ID" value="NZ_JACOPR010000003.1"/>
</dbReference>
<feature type="domain" description="Quinate/shikimate 5-dehydrogenase/glutamyl-tRNA reductase" evidence="9">
    <location>
        <begin position="123"/>
        <end position="199"/>
    </location>
</feature>
<accession>A0ABR7HT11</accession>
<keyword evidence="3 8" id="KW-0028">Amino-acid biosynthesis</keyword>
<comment type="catalytic activity">
    <reaction evidence="7 8">
        <text>shikimate + NADP(+) = 3-dehydroshikimate + NADPH + H(+)</text>
        <dbReference type="Rhea" id="RHEA:17737"/>
        <dbReference type="ChEBI" id="CHEBI:15378"/>
        <dbReference type="ChEBI" id="CHEBI:16630"/>
        <dbReference type="ChEBI" id="CHEBI:36208"/>
        <dbReference type="ChEBI" id="CHEBI:57783"/>
        <dbReference type="ChEBI" id="CHEBI:58349"/>
        <dbReference type="EC" id="1.1.1.25"/>
    </reaction>
</comment>
<organism evidence="11 12">
    <name type="scientific">Pseudoflavonifractor hominis</name>
    <dbReference type="NCBI Taxonomy" id="2763059"/>
    <lineage>
        <taxon>Bacteria</taxon>
        <taxon>Bacillati</taxon>
        <taxon>Bacillota</taxon>
        <taxon>Clostridia</taxon>
        <taxon>Eubacteriales</taxon>
        <taxon>Oscillospiraceae</taxon>
        <taxon>Pseudoflavonifractor</taxon>
    </lineage>
</organism>
<feature type="binding site" evidence="8">
    <location>
        <position position="109"/>
    </location>
    <ligand>
        <name>shikimate</name>
        <dbReference type="ChEBI" id="CHEBI:36208"/>
    </ligand>
</feature>
<comment type="similarity">
    <text evidence="8">Belongs to the shikimate dehydrogenase family.</text>
</comment>
<dbReference type="Gene3D" id="3.40.50.10860">
    <property type="entry name" value="Leucine Dehydrogenase, chain A, domain 1"/>
    <property type="match status" value="1"/>
</dbReference>
<dbReference type="CDD" id="cd01065">
    <property type="entry name" value="NAD_bind_Shikimate_DH"/>
    <property type="match status" value="1"/>
</dbReference>
<keyword evidence="6 8" id="KW-0057">Aromatic amino acid biosynthesis</keyword>
<evidence type="ECO:0000256" key="5">
    <source>
        <dbReference type="ARBA" id="ARBA00023002"/>
    </source>
</evidence>
<feature type="binding site" evidence="8">
    <location>
        <position position="251"/>
    </location>
    <ligand>
        <name>NADP(+)</name>
        <dbReference type="ChEBI" id="CHEBI:58349"/>
    </ligand>
</feature>
<feature type="domain" description="Shikimate dehydrogenase substrate binding N-terminal" evidence="10">
    <location>
        <begin position="14"/>
        <end position="96"/>
    </location>
</feature>
<dbReference type="InterPro" id="IPR011342">
    <property type="entry name" value="Shikimate_DH"/>
</dbReference>
<dbReference type="SUPFAM" id="SSF51735">
    <property type="entry name" value="NAD(P)-binding Rossmann-fold domains"/>
    <property type="match status" value="1"/>
</dbReference>
<keyword evidence="12" id="KW-1185">Reference proteome</keyword>
<proteinExistence type="inferred from homology"/>
<feature type="binding site" evidence="8">
    <location>
        <position position="228"/>
    </location>
    <ligand>
        <name>NADP(+)</name>
        <dbReference type="ChEBI" id="CHEBI:58349"/>
    </ligand>
</feature>
<dbReference type="Gene3D" id="3.40.50.720">
    <property type="entry name" value="NAD(P)-binding Rossmann-like Domain"/>
    <property type="match status" value="1"/>
</dbReference>
<dbReference type="PANTHER" id="PTHR21089">
    <property type="entry name" value="SHIKIMATE DEHYDROGENASE"/>
    <property type="match status" value="1"/>
</dbReference>
<dbReference type="EMBL" id="JACOPR010000003">
    <property type="protein sequence ID" value="MBC5730654.1"/>
    <property type="molecule type" value="Genomic_DNA"/>
</dbReference>
<dbReference type="Pfam" id="PF08501">
    <property type="entry name" value="Shikimate_dh_N"/>
    <property type="match status" value="1"/>
</dbReference>
<comment type="function">
    <text evidence="8">Involved in the biosynthesis of the chorismate, which leads to the biosynthesis of aromatic amino acids. Catalyzes the reversible NADPH linked reduction of 3-dehydroshikimate (DHSA) to yield shikimate (SA).</text>
</comment>
<evidence type="ECO:0000313" key="11">
    <source>
        <dbReference type="EMBL" id="MBC5730654.1"/>
    </source>
</evidence>
<dbReference type="Proteomes" id="UP000660021">
    <property type="component" value="Unassembled WGS sequence"/>
</dbReference>
<dbReference type="InterPro" id="IPR006151">
    <property type="entry name" value="Shikm_DH/Glu-tRNA_Rdtase"/>
</dbReference>
<evidence type="ECO:0000259" key="9">
    <source>
        <dbReference type="Pfam" id="PF01488"/>
    </source>
</evidence>
<keyword evidence="4 8" id="KW-0521">NADP</keyword>